<keyword evidence="1 6" id="KW-0963">Cytoplasm</keyword>
<dbReference type="NCBIfam" id="TIGR00138">
    <property type="entry name" value="rsmG_gidB"/>
    <property type="match status" value="1"/>
</dbReference>
<accession>A0A850SWD4</accession>
<dbReference type="PIRSF" id="PIRSF003078">
    <property type="entry name" value="GidB"/>
    <property type="match status" value="1"/>
</dbReference>
<dbReference type="AlphaFoldDB" id="A0A850SWD4"/>
<comment type="caution">
    <text evidence="6">Lacks conserved residue(s) required for the propagation of feature annotation.</text>
</comment>
<comment type="function">
    <text evidence="6">Specifically methylates the N7 position of a guanine in 16S rRNA.</text>
</comment>
<keyword evidence="2 6" id="KW-0698">rRNA processing</keyword>
<name>A0A850SWD4_9BACT</name>
<protein>
    <recommendedName>
        <fullName evidence="6">Ribosomal RNA small subunit methyltransferase G</fullName>
        <ecNumber evidence="6">2.1.1.-</ecNumber>
    </recommendedName>
    <alternativeName>
        <fullName evidence="6">16S rRNA 7-methylguanosine methyltransferase</fullName>
        <shortName evidence="6">16S rRNA m7G methyltransferase</shortName>
    </alternativeName>
</protein>
<feature type="binding site" evidence="6">
    <location>
        <position position="82"/>
    </location>
    <ligand>
        <name>S-adenosyl-L-methionine</name>
        <dbReference type="ChEBI" id="CHEBI:59789"/>
    </ligand>
</feature>
<dbReference type="EC" id="2.1.1.-" evidence="6"/>
<dbReference type="GO" id="GO:0070043">
    <property type="term" value="F:rRNA (guanine-N7-)-methyltransferase activity"/>
    <property type="evidence" value="ECO:0007669"/>
    <property type="project" value="UniProtKB-UniRule"/>
</dbReference>
<dbReference type="InterPro" id="IPR003682">
    <property type="entry name" value="rRNA_ssu_MeTfrase_G"/>
</dbReference>
<dbReference type="PANTHER" id="PTHR31760">
    <property type="entry name" value="S-ADENOSYL-L-METHIONINE-DEPENDENT METHYLTRANSFERASES SUPERFAMILY PROTEIN"/>
    <property type="match status" value="1"/>
</dbReference>
<comment type="similarity">
    <text evidence="6">Belongs to the methyltransferase superfamily. RNA methyltransferase RsmG family.</text>
</comment>
<dbReference type="RefSeq" id="WP_178366915.1">
    <property type="nucleotide sequence ID" value="NZ_JACADJ010000035.1"/>
</dbReference>
<dbReference type="HAMAP" id="MF_00074">
    <property type="entry name" value="16SrRNA_methyltr_G"/>
    <property type="match status" value="1"/>
</dbReference>
<dbReference type="GO" id="GO:0005829">
    <property type="term" value="C:cytosol"/>
    <property type="evidence" value="ECO:0007669"/>
    <property type="project" value="TreeGrafter"/>
</dbReference>
<evidence type="ECO:0000313" key="8">
    <source>
        <dbReference type="Proteomes" id="UP000553343"/>
    </source>
</evidence>
<evidence type="ECO:0000313" key="7">
    <source>
        <dbReference type="EMBL" id="NWH05459.1"/>
    </source>
</evidence>
<organism evidence="7 8">
    <name type="scientific">Desulfobacter latus</name>
    <dbReference type="NCBI Taxonomy" id="2292"/>
    <lineage>
        <taxon>Bacteria</taxon>
        <taxon>Pseudomonadati</taxon>
        <taxon>Thermodesulfobacteriota</taxon>
        <taxon>Desulfobacteria</taxon>
        <taxon>Desulfobacterales</taxon>
        <taxon>Desulfobacteraceae</taxon>
        <taxon>Desulfobacter</taxon>
    </lineage>
</organism>
<feature type="binding site" evidence="6">
    <location>
        <position position="77"/>
    </location>
    <ligand>
        <name>S-adenosyl-L-methionine</name>
        <dbReference type="ChEBI" id="CHEBI:59789"/>
    </ligand>
</feature>
<gene>
    <name evidence="6 7" type="primary">rsmG</name>
    <name evidence="7" type="ORF">HXW94_10740</name>
</gene>
<keyword evidence="4 6" id="KW-0808">Transferase</keyword>
<dbReference type="PANTHER" id="PTHR31760:SF0">
    <property type="entry name" value="S-ADENOSYL-L-METHIONINE-DEPENDENT METHYLTRANSFERASES SUPERFAMILY PROTEIN"/>
    <property type="match status" value="1"/>
</dbReference>
<dbReference type="SUPFAM" id="SSF53335">
    <property type="entry name" value="S-adenosyl-L-methionine-dependent methyltransferases"/>
    <property type="match status" value="1"/>
</dbReference>
<dbReference type="InterPro" id="IPR029063">
    <property type="entry name" value="SAM-dependent_MTases_sf"/>
</dbReference>
<evidence type="ECO:0000256" key="1">
    <source>
        <dbReference type="ARBA" id="ARBA00022490"/>
    </source>
</evidence>
<sequence length="213" mass="23770">MKEFCRCLKKGTDVLGLKLSPDQTGLLVAHARELMHWNTKMNLTAITDIRHVAYKHFADALAAASFLERPARVMDIGSGAGFPAVPMKVICPDLDMTMVDAVRKKVSFLNHVVRTLKLDNIRAVHARVEDLPKYPKHFQMYDAVTARGFADLGKLAALAGPLLAPGGRIYALKGAHALEEITPELQKQFHIIHETYSLPFVDAQRFVVILKFR</sequence>
<feature type="binding site" evidence="6">
    <location>
        <begin position="128"/>
        <end position="129"/>
    </location>
    <ligand>
        <name>S-adenosyl-L-methionine</name>
        <dbReference type="ChEBI" id="CHEBI:59789"/>
    </ligand>
</feature>
<evidence type="ECO:0000256" key="3">
    <source>
        <dbReference type="ARBA" id="ARBA00022603"/>
    </source>
</evidence>
<evidence type="ECO:0000256" key="4">
    <source>
        <dbReference type="ARBA" id="ARBA00022679"/>
    </source>
</evidence>
<feature type="binding site" evidence="6">
    <location>
        <position position="147"/>
    </location>
    <ligand>
        <name>S-adenosyl-L-methionine</name>
        <dbReference type="ChEBI" id="CHEBI:59789"/>
    </ligand>
</feature>
<proteinExistence type="inferred from homology"/>
<keyword evidence="8" id="KW-1185">Reference proteome</keyword>
<evidence type="ECO:0000256" key="5">
    <source>
        <dbReference type="ARBA" id="ARBA00022691"/>
    </source>
</evidence>
<comment type="subcellular location">
    <subcellularLocation>
        <location evidence="6">Cytoplasm</location>
    </subcellularLocation>
</comment>
<dbReference type="Proteomes" id="UP000553343">
    <property type="component" value="Unassembled WGS sequence"/>
</dbReference>
<reference evidence="7 8" key="1">
    <citation type="submission" date="2020-06" db="EMBL/GenBank/DDBJ databases">
        <title>High-quality draft genome of sulfate reducer Desulfobacter latus type strain AcrS2 isolated from marine sediment.</title>
        <authorList>
            <person name="Hoppe M."/>
            <person name="Larsen C.K."/>
            <person name="Marshall I.P.G."/>
            <person name="Schramm A."/>
            <person name="Marietou A.G."/>
        </authorList>
    </citation>
    <scope>NUCLEOTIDE SEQUENCE [LARGE SCALE GENOMIC DNA]</scope>
    <source>
        <strain evidence="7 8">AcRS2</strain>
    </source>
</reference>
<comment type="caution">
    <text evidence="7">The sequence shown here is derived from an EMBL/GenBank/DDBJ whole genome shotgun (WGS) entry which is preliminary data.</text>
</comment>
<evidence type="ECO:0000256" key="6">
    <source>
        <dbReference type="HAMAP-Rule" id="MF_00074"/>
    </source>
</evidence>
<dbReference type="Gene3D" id="3.40.50.150">
    <property type="entry name" value="Vaccinia Virus protein VP39"/>
    <property type="match status" value="1"/>
</dbReference>
<evidence type="ECO:0000256" key="2">
    <source>
        <dbReference type="ARBA" id="ARBA00022552"/>
    </source>
</evidence>
<dbReference type="CDD" id="cd02440">
    <property type="entry name" value="AdoMet_MTases"/>
    <property type="match status" value="1"/>
</dbReference>
<dbReference type="Pfam" id="PF02527">
    <property type="entry name" value="GidB"/>
    <property type="match status" value="1"/>
</dbReference>
<keyword evidence="3 6" id="KW-0489">Methyltransferase</keyword>
<dbReference type="EMBL" id="JACADJ010000035">
    <property type="protein sequence ID" value="NWH05459.1"/>
    <property type="molecule type" value="Genomic_DNA"/>
</dbReference>
<keyword evidence="5 6" id="KW-0949">S-adenosyl-L-methionine</keyword>